<organism evidence="1 2">
    <name type="scientific">Caerostris extrusa</name>
    <name type="common">Bark spider</name>
    <name type="synonym">Caerostris bankana</name>
    <dbReference type="NCBI Taxonomy" id="172846"/>
    <lineage>
        <taxon>Eukaryota</taxon>
        <taxon>Metazoa</taxon>
        <taxon>Ecdysozoa</taxon>
        <taxon>Arthropoda</taxon>
        <taxon>Chelicerata</taxon>
        <taxon>Arachnida</taxon>
        <taxon>Araneae</taxon>
        <taxon>Araneomorphae</taxon>
        <taxon>Entelegynae</taxon>
        <taxon>Araneoidea</taxon>
        <taxon>Araneidae</taxon>
        <taxon>Caerostris</taxon>
    </lineage>
</organism>
<dbReference type="Proteomes" id="UP001054945">
    <property type="component" value="Unassembled WGS sequence"/>
</dbReference>
<keyword evidence="2" id="KW-1185">Reference proteome</keyword>
<dbReference type="EMBL" id="BPLR01009462">
    <property type="protein sequence ID" value="GIY32158.1"/>
    <property type="molecule type" value="Genomic_DNA"/>
</dbReference>
<name>A0AAV4SCZ3_CAEEX</name>
<protein>
    <submittedName>
        <fullName evidence="1">Uncharacterized protein</fullName>
    </submittedName>
</protein>
<reference evidence="1 2" key="1">
    <citation type="submission" date="2021-06" db="EMBL/GenBank/DDBJ databases">
        <title>Caerostris extrusa draft genome.</title>
        <authorList>
            <person name="Kono N."/>
            <person name="Arakawa K."/>
        </authorList>
    </citation>
    <scope>NUCLEOTIDE SEQUENCE [LARGE SCALE GENOMIC DNA]</scope>
</reference>
<evidence type="ECO:0000313" key="1">
    <source>
        <dbReference type="EMBL" id="GIY32158.1"/>
    </source>
</evidence>
<evidence type="ECO:0000313" key="2">
    <source>
        <dbReference type="Proteomes" id="UP001054945"/>
    </source>
</evidence>
<accession>A0AAV4SCZ3</accession>
<gene>
    <name evidence="1" type="ORF">CEXT_630571</name>
</gene>
<sequence length="147" mass="16694">MHRAPGLDAVDLMVCCRLITPFLMAGKGFVCVLYRPISETSEMVCSRVRGMIIDACFCGEMRSGKSLIHGCAPRINCKQNPNICEFFHYNKQTRSPSKNLCLYANLHLHSLQMARPVDFPFHLANRDEEKGFISIEREDEMLAPGFH</sequence>
<proteinExistence type="predicted"/>
<dbReference type="AlphaFoldDB" id="A0AAV4SCZ3"/>
<comment type="caution">
    <text evidence="1">The sequence shown here is derived from an EMBL/GenBank/DDBJ whole genome shotgun (WGS) entry which is preliminary data.</text>
</comment>